<sequence>MKSALIFILGYIFLLLCFELPAQELKVMTYNIKNDYQQEGLDTWELRKQEMARLLNDESPAIIGVQEALLNQLSDLQAHLDDYCYIGAGRDDGNTAGEYCAIFYDTTQLKVIQEGTFWLSDTPDSISIGWDAAYPRICTYGLFQHHSSGKKMWVFNTHFDHIGLKAREASARLILSKMNQLNSHQEPVCVMGDFNAEEQELCIKILKVQLSDTRDVALYPGKGPTGTFNGFVDSPISRRIDYVFVKHFNVEQHTHIDRRKANGRHVSDHLPVAAIIEFNID</sequence>
<evidence type="ECO:0000313" key="3">
    <source>
        <dbReference type="Proteomes" id="UP000721861"/>
    </source>
</evidence>
<dbReference type="Proteomes" id="UP000721861">
    <property type="component" value="Unassembled WGS sequence"/>
</dbReference>
<dbReference type="GO" id="GO:0004519">
    <property type="term" value="F:endonuclease activity"/>
    <property type="evidence" value="ECO:0007669"/>
    <property type="project" value="UniProtKB-KW"/>
</dbReference>
<dbReference type="CDD" id="cd09083">
    <property type="entry name" value="EEP-1"/>
    <property type="match status" value="1"/>
</dbReference>
<keyword evidence="3" id="KW-1185">Reference proteome</keyword>
<feature type="domain" description="Endonuclease/exonuclease/phosphatase" evidence="1">
    <location>
        <begin position="28"/>
        <end position="269"/>
    </location>
</feature>
<dbReference type="RefSeq" id="WP_212227569.1">
    <property type="nucleotide sequence ID" value="NZ_JAGUCN010000008.1"/>
</dbReference>
<dbReference type="PANTHER" id="PTHR12121">
    <property type="entry name" value="CARBON CATABOLITE REPRESSOR PROTEIN 4"/>
    <property type="match status" value="1"/>
</dbReference>
<comment type="caution">
    <text evidence="2">The sequence shown here is derived from an EMBL/GenBank/DDBJ whole genome shotgun (WGS) entry which is preliminary data.</text>
</comment>
<protein>
    <submittedName>
        <fullName evidence="2">Endonuclease/exonuclease/phosphatase family protein</fullName>
    </submittedName>
</protein>
<keyword evidence="2" id="KW-0255">Endonuclease</keyword>
<dbReference type="EMBL" id="JAGUCN010000008">
    <property type="protein sequence ID" value="MBS2211428.1"/>
    <property type="molecule type" value="Genomic_DNA"/>
</dbReference>
<evidence type="ECO:0000313" key="2">
    <source>
        <dbReference type="EMBL" id="MBS2211428.1"/>
    </source>
</evidence>
<dbReference type="Pfam" id="PF03372">
    <property type="entry name" value="Exo_endo_phos"/>
    <property type="match status" value="1"/>
</dbReference>
<keyword evidence="2" id="KW-0378">Hydrolase</keyword>
<dbReference type="SUPFAM" id="SSF56219">
    <property type="entry name" value="DNase I-like"/>
    <property type="match status" value="1"/>
</dbReference>
<dbReference type="InterPro" id="IPR005135">
    <property type="entry name" value="Endo/exonuclease/phosphatase"/>
</dbReference>
<dbReference type="InterPro" id="IPR050410">
    <property type="entry name" value="CCR4/nocturin_mRNA_transcr"/>
</dbReference>
<accession>A0ABS5KAQ5</accession>
<proteinExistence type="predicted"/>
<dbReference type="PANTHER" id="PTHR12121:SF36">
    <property type="entry name" value="ENDONUCLEASE_EXONUCLEASE_PHOSPHATASE DOMAIN-CONTAINING PROTEIN"/>
    <property type="match status" value="1"/>
</dbReference>
<organism evidence="2 3">
    <name type="scientific">Carboxylicivirga mesophila</name>
    <dbReference type="NCBI Taxonomy" id="1166478"/>
    <lineage>
        <taxon>Bacteria</taxon>
        <taxon>Pseudomonadati</taxon>
        <taxon>Bacteroidota</taxon>
        <taxon>Bacteroidia</taxon>
        <taxon>Marinilabiliales</taxon>
        <taxon>Marinilabiliaceae</taxon>
        <taxon>Carboxylicivirga</taxon>
    </lineage>
</organism>
<keyword evidence="2" id="KW-0540">Nuclease</keyword>
<name>A0ABS5KAQ5_9BACT</name>
<dbReference type="InterPro" id="IPR036691">
    <property type="entry name" value="Endo/exonu/phosph_ase_sf"/>
</dbReference>
<gene>
    <name evidence="2" type="ORF">KEM09_08450</name>
</gene>
<reference evidence="2 3" key="1">
    <citation type="journal article" date="2014" name="Int. J. Syst. Evol. Microbiol.">
        <title>Carboxylicivirga gen. nov. in the family Marinilabiliaceae with two novel species, Carboxylicivirga mesophila sp. nov. and Carboxylicivirga taeanensis sp. nov., and reclassification of Cytophaga fermentans as Saccharicrinis fermentans gen. nov., comb. nov.</title>
        <authorList>
            <person name="Yang S.H."/>
            <person name="Seo H.S."/>
            <person name="Woo J.H."/>
            <person name="Oh H.M."/>
            <person name="Jang H."/>
            <person name="Lee J.H."/>
            <person name="Kim S.J."/>
            <person name="Kwon K.K."/>
        </authorList>
    </citation>
    <scope>NUCLEOTIDE SEQUENCE [LARGE SCALE GENOMIC DNA]</scope>
    <source>
        <strain evidence="2 3">JCM 18290</strain>
    </source>
</reference>
<evidence type="ECO:0000259" key="1">
    <source>
        <dbReference type="Pfam" id="PF03372"/>
    </source>
</evidence>
<dbReference type="Gene3D" id="3.60.10.10">
    <property type="entry name" value="Endonuclease/exonuclease/phosphatase"/>
    <property type="match status" value="1"/>
</dbReference>